<sequence>MVRSATRALRGQTGVLHLGASALLLVATFRPWVHSGERTLNAYELREVAHRLELLEPWMVAPVVVVPLAVALTALARWAGRHVVAHVSSLAAAAYVVGGVAATRDVALPLGDGRTLAVAGGALLVLTALVELLWPDRAGSGSGGHELLQARTPPDPVDDHRRAQR</sequence>
<evidence type="ECO:0000313" key="3">
    <source>
        <dbReference type="EMBL" id="QGG94981.1"/>
    </source>
</evidence>
<keyword evidence="2" id="KW-0472">Membrane</keyword>
<feature type="region of interest" description="Disordered" evidence="1">
    <location>
        <begin position="141"/>
        <end position="165"/>
    </location>
</feature>
<keyword evidence="2" id="KW-0812">Transmembrane</keyword>
<protein>
    <submittedName>
        <fullName evidence="3">Uncharacterized protein</fullName>
    </submittedName>
</protein>
<accession>A0A5Q2RK79</accession>
<evidence type="ECO:0000256" key="1">
    <source>
        <dbReference type="SAM" id="MobiDB-lite"/>
    </source>
</evidence>
<feature type="transmembrane region" description="Helical" evidence="2">
    <location>
        <begin position="59"/>
        <end position="76"/>
    </location>
</feature>
<evidence type="ECO:0000313" key="4">
    <source>
        <dbReference type="Proteomes" id="UP000334019"/>
    </source>
</evidence>
<organism evidence="3 4">
    <name type="scientific">Actinomarinicola tropica</name>
    <dbReference type="NCBI Taxonomy" id="2789776"/>
    <lineage>
        <taxon>Bacteria</taxon>
        <taxon>Bacillati</taxon>
        <taxon>Actinomycetota</taxon>
        <taxon>Acidimicrobiia</taxon>
        <taxon>Acidimicrobiales</taxon>
        <taxon>Iamiaceae</taxon>
        <taxon>Actinomarinicola</taxon>
    </lineage>
</organism>
<feature type="transmembrane region" description="Helical" evidence="2">
    <location>
        <begin position="83"/>
        <end position="103"/>
    </location>
</feature>
<gene>
    <name evidence="3" type="ORF">GH723_07590</name>
</gene>
<dbReference type="KEGG" id="atq:GH723_07590"/>
<reference evidence="3 4" key="1">
    <citation type="submission" date="2019-11" db="EMBL/GenBank/DDBJ databases">
        <authorList>
            <person name="He Y."/>
        </authorList>
    </citation>
    <scope>NUCLEOTIDE SEQUENCE [LARGE SCALE GENOMIC DNA]</scope>
    <source>
        <strain evidence="3 4">SCSIO 58843</strain>
    </source>
</reference>
<name>A0A5Q2RK79_9ACTN</name>
<dbReference type="AlphaFoldDB" id="A0A5Q2RK79"/>
<feature type="transmembrane region" description="Helical" evidence="2">
    <location>
        <begin position="115"/>
        <end position="134"/>
    </location>
</feature>
<keyword evidence="2" id="KW-1133">Transmembrane helix</keyword>
<proteinExistence type="predicted"/>
<dbReference type="RefSeq" id="WP_153759089.1">
    <property type="nucleotide sequence ID" value="NZ_CP045851.1"/>
</dbReference>
<evidence type="ECO:0000256" key="2">
    <source>
        <dbReference type="SAM" id="Phobius"/>
    </source>
</evidence>
<dbReference type="EMBL" id="CP045851">
    <property type="protein sequence ID" value="QGG94981.1"/>
    <property type="molecule type" value="Genomic_DNA"/>
</dbReference>
<keyword evidence="4" id="KW-1185">Reference proteome</keyword>
<dbReference type="Proteomes" id="UP000334019">
    <property type="component" value="Chromosome"/>
</dbReference>